<dbReference type="GO" id="GO:0015031">
    <property type="term" value="P:protein transport"/>
    <property type="evidence" value="ECO:0007669"/>
    <property type="project" value="UniProtKB-KW"/>
</dbReference>
<evidence type="ECO:0000256" key="1">
    <source>
        <dbReference type="ARBA" id="ARBA00004156"/>
    </source>
</evidence>
<evidence type="ECO:0000256" key="8">
    <source>
        <dbReference type="ARBA" id="ARBA00023136"/>
    </source>
</evidence>
<evidence type="ECO:0000256" key="4">
    <source>
        <dbReference type="ARBA" id="ARBA00022723"/>
    </source>
</evidence>
<evidence type="ECO:0000259" key="14">
    <source>
        <dbReference type="PROSITE" id="PS50004"/>
    </source>
</evidence>
<protein>
    <recommendedName>
        <fullName evidence="10">Calcium-dependent secretion activator</fullName>
    </recommendedName>
    <alternativeName>
        <fullName evidence="11">Uncoordinated protein 31</fullName>
    </alternativeName>
</protein>
<organism evidence="15">
    <name type="scientific">Heligmosomoides polygyrus</name>
    <name type="common">Parasitic roundworm</name>
    <dbReference type="NCBI Taxonomy" id="6339"/>
    <lineage>
        <taxon>Eukaryota</taxon>
        <taxon>Metazoa</taxon>
        <taxon>Ecdysozoa</taxon>
        <taxon>Nematoda</taxon>
        <taxon>Chromadorea</taxon>
        <taxon>Rhabditida</taxon>
        <taxon>Rhabditina</taxon>
        <taxon>Rhabditomorpha</taxon>
        <taxon>Strongyloidea</taxon>
        <taxon>Heligmosomidae</taxon>
        <taxon>Heligmosomoides</taxon>
    </lineage>
</organism>
<dbReference type="InterPro" id="IPR057457">
    <property type="entry name" value="CAPS_C2"/>
</dbReference>
<dbReference type="PANTHER" id="PTHR12166">
    <property type="entry name" value="CALCIUM-DEPENDENT SECRETION ACTIVATOR"/>
    <property type="match status" value="1"/>
</dbReference>
<evidence type="ECO:0000256" key="2">
    <source>
        <dbReference type="ARBA" id="ARBA00022448"/>
    </source>
</evidence>
<evidence type="ECO:0000256" key="6">
    <source>
        <dbReference type="ARBA" id="ARBA00022927"/>
    </source>
</evidence>
<dbReference type="InterPro" id="IPR000008">
    <property type="entry name" value="C2_dom"/>
</dbReference>
<feature type="region of interest" description="Disordered" evidence="12">
    <location>
        <begin position="1"/>
        <end position="31"/>
    </location>
</feature>
<keyword evidence="6" id="KW-0653">Protein transport</keyword>
<dbReference type="AlphaFoldDB" id="A0A3P7WSE6"/>
<keyword evidence="2" id="KW-0813">Transport</keyword>
<reference evidence="15 16" key="1">
    <citation type="submission" date="2018-11" db="EMBL/GenBank/DDBJ databases">
        <authorList>
            <consortium name="Pathogen Informatics"/>
        </authorList>
    </citation>
    <scope>NUCLEOTIDE SEQUENCE [LARGE SCALE GENOMIC DNA]</scope>
</reference>
<evidence type="ECO:0000313" key="15">
    <source>
        <dbReference type="EMBL" id="VDO63990.1"/>
    </source>
</evidence>
<dbReference type="CDD" id="cd01234">
    <property type="entry name" value="PH_CADPS"/>
    <property type="match status" value="1"/>
</dbReference>
<dbReference type="GO" id="GO:0008289">
    <property type="term" value="F:lipid binding"/>
    <property type="evidence" value="ECO:0007669"/>
    <property type="project" value="UniProtKB-KW"/>
</dbReference>
<evidence type="ECO:0000256" key="7">
    <source>
        <dbReference type="ARBA" id="ARBA00023121"/>
    </source>
</evidence>
<dbReference type="SUPFAM" id="SSF49562">
    <property type="entry name" value="C2 domain (Calcium/lipid-binding domain, CaLB)"/>
    <property type="match status" value="1"/>
</dbReference>
<evidence type="ECO:0000256" key="11">
    <source>
        <dbReference type="ARBA" id="ARBA00083240"/>
    </source>
</evidence>
<dbReference type="InterPro" id="IPR001849">
    <property type="entry name" value="PH_domain"/>
</dbReference>
<dbReference type="GO" id="GO:1990504">
    <property type="term" value="P:dense core granule exocytosis"/>
    <property type="evidence" value="ECO:0007669"/>
    <property type="project" value="InterPro"/>
</dbReference>
<keyword evidence="9" id="KW-0968">Cytoplasmic vesicle</keyword>
<dbReference type="SUPFAM" id="SSF50729">
    <property type="entry name" value="PH domain-like"/>
    <property type="match status" value="1"/>
</dbReference>
<dbReference type="Proteomes" id="UP000050761">
    <property type="component" value="Unassembled WGS sequence"/>
</dbReference>
<dbReference type="Gene3D" id="2.60.40.150">
    <property type="entry name" value="C2 domain"/>
    <property type="match status" value="1"/>
</dbReference>
<dbReference type="EMBL" id="UZAH01025443">
    <property type="protein sequence ID" value="VDO63990.1"/>
    <property type="molecule type" value="Genomic_DNA"/>
</dbReference>
<feature type="domain" description="PH" evidence="13">
    <location>
        <begin position="507"/>
        <end position="613"/>
    </location>
</feature>
<dbReference type="InterPro" id="IPR011993">
    <property type="entry name" value="PH-like_dom_sf"/>
</dbReference>
<keyword evidence="7" id="KW-0446">Lipid-binding</keyword>
<evidence type="ECO:0000313" key="16">
    <source>
        <dbReference type="Proteomes" id="UP000050761"/>
    </source>
</evidence>
<evidence type="ECO:0000256" key="5">
    <source>
        <dbReference type="ARBA" id="ARBA00022837"/>
    </source>
</evidence>
<dbReference type="OrthoDB" id="10063282at2759"/>
<keyword evidence="5" id="KW-0106">Calcium</keyword>
<evidence type="ECO:0000256" key="9">
    <source>
        <dbReference type="ARBA" id="ARBA00023329"/>
    </source>
</evidence>
<dbReference type="GO" id="GO:0098793">
    <property type="term" value="C:presynapse"/>
    <property type="evidence" value="ECO:0007669"/>
    <property type="project" value="GOC"/>
</dbReference>
<name>A0A3P7WSE6_HELPZ</name>
<evidence type="ECO:0000259" key="13">
    <source>
        <dbReference type="PROSITE" id="PS50003"/>
    </source>
</evidence>
<dbReference type="Pfam" id="PF25341">
    <property type="entry name" value="C2_CAPS"/>
    <property type="match status" value="1"/>
</dbReference>
<feature type="domain" description="C2" evidence="14">
    <location>
        <begin position="368"/>
        <end position="481"/>
    </location>
</feature>
<keyword evidence="16" id="KW-1185">Reference proteome</keyword>
<evidence type="ECO:0000256" key="12">
    <source>
        <dbReference type="SAM" id="MobiDB-lite"/>
    </source>
</evidence>
<dbReference type="FunFam" id="2.30.29.30:FF:000343">
    <property type="entry name" value="Calcium-dependent secretion activator"/>
    <property type="match status" value="1"/>
</dbReference>
<evidence type="ECO:0000256" key="10">
    <source>
        <dbReference type="ARBA" id="ARBA00069119"/>
    </source>
</evidence>
<gene>
    <name evidence="15" type="ORF">HPBE_LOCUS5273</name>
</gene>
<keyword evidence="8" id="KW-0472">Membrane</keyword>
<sequence length="864" mass="99100">MLQSSQDISDNDYEDDIPTQLVSDEPTLSKEEQERIRSAYLFRAEREEEEHKKNLQMYVFVARCVAYHFNAKQPTDMARRQVKVTSLPLQRQATNRHGTATGEGHQAGPVSYEGKHFFRFQAFLKGETNIATDEAFAKAMHSYCEVFLKSERVHKVVAAGGFSMHDFREVFRCNVEKRIRSLPDIEGLSKDTVLNSWMTKFDTITKGDDEAQGRTARGRTRNAPAQPNADIILGKEQLYDMFQQVLSVKKFEHQIIFNALQARLDNPDEQAAAIRREVATREDACKDIHKMRKIMPKFVVKDMETLFMDEVRQSINLLISNLESVPVTPRGQTVGKRKDKSRSRSIEDLSLFNSLKRRTSSGSLNKNDSDDGEVTLTKSDVVLTFNMEVVVMEVQGLKAIAPNRIVYCTMEVDGHKLQTDHAEAQRPSWDTQGDFSTKNPLPVVKVKLYSEVKSIVSFEDKELGKVIIQPTPNCSRTPEWYAMTVPKNSADQHLKIRIAIRVEKPPNLKYCGYCYCMGRQAWKKWKRRFFCLVQVSQYAFAVCSFRQKKSDPTEFVQLDGFTIDYMPEPDQELAAQGGKHFFTAIKEGDELKFATDDENERHLWVQVRCMFSPCISANVNLNLLFVIDSKFAIKADPINFNHDHLFSDIQRQALNFRMNEPICSLVSEDITVLQRDATYTSIPSQGWFSPGQVFVLDEYCARYMVRGCYRHVTLLSNLLDKADQGQLIDPTLIHYSFAFCASHVHGNRLLPSTCRPDGVGTVTLEEKEKFQEIKERLRVLLEKQITNFRFVVFFSIPTFDYKTIGSFLSLSTNDCYRLVLMKDVVSPVPPEEVRAVIRKCLEDAALVNYTRICNEAKIERGFRH</sequence>
<dbReference type="GO" id="GO:0030659">
    <property type="term" value="C:cytoplasmic vesicle membrane"/>
    <property type="evidence" value="ECO:0007669"/>
    <property type="project" value="UniProtKB-SubCell"/>
</dbReference>
<dbReference type="PROSITE" id="PS50004">
    <property type="entry name" value="C2"/>
    <property type="match status" value="1"/>
</dbReference>
<dbReference type="Pfam" id="PF00169">
    <property type="entry name" value="PH"/>
    <property type="match status" value="1"/>
</dbReference>
<dbReference type="WBParaSite" id="HPBE_0000527201-mRNA-1">
    <property type="protein sequence ID" value="HPBE_0000527201-mRNA-1"/>
    <property type="gene ID" value="HPBE_0000527201"/>
</dbReference>
<dbReference type="Gene3D" id="2.30.29.30">
    <property type="entry name" value="Pleckstrin-homology domain (PH domain)/Phosphotyrosine-binding domain (PTB)"/>
    <property type="match status" value="1"/>
</dbReference>
<keyword evidence="4" id="KW-0479">Metal-binding</keyword>
<dbReference type="GO" id="GO:0016079">
    <property type="term" value="P:synaptic vesicle exocytosis"/>
    <property type="evidence" value="ECO:0007669"/>
    <property type="project" value="InterPro"/>
</dbReference>
<dbReference type="FunFam" id="2.60.40.150:FF:000239">
    <property type="entry name" value="Calcium-dependent secretion activator"/>
    <property type="match status" value="1"/>
</dbReference>
<evidence type="ECO:0000256" key="3">
    <source>
        <dbReference type="ARBA" id="ARBA00022483"/>
    </source>
</evidence>
<dbReference type="GO" id="GO:0046872">
    <property type="term" value="F:metal ion binding"/>
    <property type="evidence" value="ECO:0007669"/>
    <property type="project" value="UniProtKB-KW"/>
</dbReference>
<keyword evidence="3" id="KW-0268">Exocytosis</keyword>
<dbReference type="InterPro" id="IPR033227">
    <property type="entry name" value="CAPS"/>
</dbReference>
<dbReference type="InterPro" id="IPR035892">
    <property type="entry name" value="C2_domain_sf"/>
</dbReference>
<dbReference type="PANTHER" id="PTHR12166:SF8">
    <property type="entry name" value="CALCIUM-DEPENDENT SECRETION ACTIVATOR"/>
    <property type="match status" value="1"/>
</dbReference>
<evidence type="ECO:0000313" key="17">
    <source>
        <dbReference type="WBParaSite" id="HPBE_0000527201-mRNA-1"/>
    </source>
</evidence>
<comment type="subcellular location">
    <subcellularLocation>
        <location evidence="1">Cytoplasmic vesicle membrane</location>
    </subcellularLocation>
</comment>
<dbReference type="PROSITE" id="PS50003">
    <property type="entry name" value="PH_DOMAIN"/>
    <property type="match status" value="1"/>
</dbReference>
<accession>A0A3P7WSE6</accession>
<dbReference type="SMART" id="SM00233">
    <property type="entry name" value="PH"/>
    <property type="match status" value="1"/>
</dbReference>
<proteinExistence type="predicted"/>
<reference evidence="17" key="2">
    <citation type="submission" date="2019-09" db="UniProtKB">
        <authorList>
            <consortium name="WormBaseParasite"/>
        </authorList>
    </citation>
    <scope>IDENTIFICATION</scope>
</reference>